<dbReference type="CDD" id="cd15203">
    <property type="entry name" value="7tmA_NPYR-like"/>
    <property type="match status" value="1"/>
</dbReference>
<feature type="transmembrane region" description="Helical" evidence="8">
    <location>
        <begin position="32"/>
        <end position="57"/>
    </location>
</feature>
<feature type="transmembrane region" description="Helical" evidence="8">
    <location>
        <begin position="204"/>
        <end position="226"/>
    </location>
</feature>
<dbReference type="Gene3D" id="1.20.1070.10">
    <property type="entry name" value="Rhodopsin 7-helix transmembrane proteins"/>
    <property type="match status" value="1"/>
</dbReference>
<dbReference type="GO" id="GO:0042923">
    <property type="term" value="F:neuropeptide binding"/>
    <property type="evidence" value="ECO:0007669"/>
    <property type="project" value="TreeGrafter"/>
</dbReference>
<dbReference type="PANTHER" id="PTHR24235:SF2">
    <property type="entry name" value="G-PROTEIN COUPLED RECEPTORS FAMILY 1 PROFILE DOMAIN-CONTAINING PROTEIN"/>
    <property type="match status" value="1"/>
</dbReference>
<evidence type="ECO:0000256" key="4">
    <source>
        <dbReference type="ARBA" id="ARBA00023040"/>
    </source>
</evidence>
<protein>
    <recommendedName>
        <fullName evidence="9">G-protein coupled receptors family 1 profile domain-containing protein</fullName>
    </recommendedName>
</protein>
<gene>
    <name evidence="10" type="ORF">CAMP_LOCUS16004</name>
</gene>
<dbReference type="InterPro" id="IPR017452">
    <property type="entry name" value="GPCR_Rhodpsn_7TM"/>
</dbReference>
<evidence type="ECO:0000259" key="9">
    <source>
        <dbReference type="PROSITE" id="PS50262"/>
    </source>
</evidence>
<comment type="caution">
    <text evidence="10">The sequence shown here is derived from an EMBL/GenBank/DDBJ whole genome shotgun (WGS) entry which is preliminary data.</text>
</comment>
<dbReference type="EMBL" id="CANHGI010000005">
    <property type="protein sequence ID" value="CAI5453367.1"/>
    <property type="molecule type" value="Genomic_DNA"/>
</dbReference>
<dbReference type="PROSITE" id="PS50262">
    <property type="entry name" value="G_PROTEIN_RECEP_F1_2"/>
    <property type="match status" value="1"/>
</dbReference>
<feature type="domain" description="G-protein coupled receptors family 1 profile" evidence="9">
    <location>
        <begin position="48"/>
        <end position="322"/>
    </location>
</feature>
<dbReference type="SUPFAM" id="SSF81321">
    <property type="entry name" value="Family A G protein-coupled receptor-like"/>
    <property type="match status" value="1"/>
</dbReference>
<dbReference type="GO" id="GO:0043005">
    <property type="term" value="C:neuron projection"/>
    <property type="evidence" value="ECO:0007669"/>
    <property type="project" value="TreeGrafter"/>
</dbReference>
<dbReference type="Pfam" id="PF00001">
    <property type="entry name" value="7tm_1"/>
    <property type="match status" value="1"/>
</dbReference>
<dbReference type="GO" id="GO:0008188">
    <property type="term" value="F:neuropeptide receptor activity"/>
    <property type="evidence" value="ECO:0007669"/>
    <property type="project" value="TreeGrafter"/>
</dbReference>
<evidence type="ECO:0000313" key="11">
    <source>
        <dbReference type="Proteomes" id="UP001152747"/>
    </source>
</evidence>
<evidence type="ECO:0000256" key="1">
    <source>
        <dbReference type="ARBA" id="ARBA00004141"/>
    </source>
</evidence>
<keyword evidence="6" id="KW-0675">Receptor</keyword>
<dbReference type="PRINTS" id="PR00237">
    <property type="entry name" value="GPCRRHODOPSN"/>
</dbReference>
<dbReference type="PANTHER" id="PTHR24235">
    <property type="entry name" value="NEUROPEPTIDE Y RECEPTOR"/>
    <property type="match status" value="1"/>
</dbReference>
<keyword evidence="11" id="KW-1185">Reference proteome</keyword>
<organism evidence="10 11">
    <name type="scientific">Caenorhabditis angaria</name>
    <dbReference type="NCBI Taxonomy" id="860376"/>
    <lineage>
        <taxon>Eukaryota</taxon>
        <taxon>Metazoa</taxon>
        <taxon>Ecdysozoa</taxon>
        <taxon>Nematoda</taxon>
        <taxon>Chromadorea</taxon>
        <taxon>Rhabditida</taxon>
        <taxon>Rhabditina</taxon>
        <taxon>Rhabditomorpha</taxon>
        <taxon>Rhabditoidea</taxon>
        <taxon>Rhabditidae</taxon>
        <taxon>Peloderinae</taxon>
        <taxon>Caenorhabditis</taxon>
    </lineage>
</organism>
<name>A0A9P1J073_9PELO</name>
<evidence type="ECO:0000256" key="5">
    <source>
        <dbReference type="ARBA" id="ARBA00023136"/>
    </source>
</evidence>
<feature type="transmembrane region" description="Helical" evidence="8">
    <location>
        <begin position="262"/>
        <end position="285"/>
    </location>
</feature>
<evidence type="ECO:0000256" key="6">
    <source>
        <dbReference type="ARBA" id="ARBA00023170"/>
    </source>
</evidence>
<feature type="transmembrane region" description="Helical" evidence="8">
    <location>
        <begin position="146"/>
        <end position="166"/>
    </location>
</feature>
<dbReference type="InterPro" id="IPR000276">
    <property type="entry name" value="GPCR_Rhodpsn"/>
</dbReference>
<dbReference type="GO" id="GO:0005886">
    <property type="term" value="C:plasma membrane"/>
    <property type="evidence" value="ECO:0007669"/>
    <property type="project" value="TreeGrafter"/>
</dbReference>
<comment type="subcellular location">
    <subcellularLocation>
        <location evidence="1">Membrane</location>
        <topology evidence="1">Multi-pass membrane protein</topology>
    </subcellularLocation>
</comment>
<keyword evidence="4" id="KW-0297">G-protein coupled receptor</keyword>
<dbReference type="AlphaFoldDB" id="A0A9P1J073"/>
<keyword evidence="7" id="KW-0807">Transducer</keyword>
<keyword evidence="5 8" id="KW-0472">Membrane</keyword>
<reference evidence="10" key="1">
    <citation type="submission" date="2022-11" db="EMBL/GenBank/DDBJ databases">
        <authorList>
            <person name="Kikuchi T."/>
        </authorList>
    </citation>
    <scope>NUCLEOTIDE SEQUENCE</scope>
    <source>
        <strain evidence="10">PS1010</strain>
    </source>
</reference>
<feature type="transmembrane region" description="Helical" evidence="8">
    <location>
        <begin position="69"/>
        <end position="94"/>
    </location>
</feature>
<feature type="transmembrane region" description="Helical" evidence="8">
    <location>
        <begin position="114"/>
        <end position="134"/>
    </location>
</feature>
<evidence type="ECO:0000313" key="10">
    <source>
        <dbReference type="EMBL" id="CAI5453367.1"/>
    </source>
</evidence>
<evidence type="ECO:0000256" key="3">
    <source>
        <dbReference type="ARBA" id="ARBA00022989"/>
    </source>
</evidence>
<evidence type="ECO:0000256" key="2">
    <source>
        <dbReference type="ARBA" id="ARBA00022692"/>
    </source>
</evidence>
<feature type="transmembrane region" description="Helical" evidence="8">
    <location>
        <begin position="305"/>
        <end position="326"/>
    </location>
</feature>
<dbReference type="OrthoDB" id="9046662at2759"/>
<keyword evidence="2 8" id="KW-0812">Transmembrane</keyword>
<evidence type="ECO:0000256" key="7">
    <source>
        <dbReference type="ARBA" id="ARBA00023224"/>
    </source>
</evidence>
<dbReference type="Proteomes" id="UP001152747">
    <property type="component" value="Unassembled WGS sequence"/>
</dbReference>
<accession>A0A9P1J073</accession>
<keyword evidence="3 8" id="KW-1133">Transmembrane helix</keyword>
<evidence type="ECO:0000256" key="8">
    <source>
        <dbReference type="SAM" id="Phobius"/>
    </source>
</evidence>
<sequence length="412" mass="47174">MNNTTEECMSPSYAMRHVFHIEDLTEHLSIRLLFILCYILLFVVGLIGNGGVIWTVAQNKRLQSARNVFLLNLIFTDLVLVFTAIPITPIYALSKTWIFGELICHLLPLPNSCSVFVTSWSLAAIALDKFMHIIDPTKSPVSIRQALAITTFIWSASTFINLPLVFSYNHVSGEFYRNHTGNNIPFCGYFCDETNWNSIYSRRAYGTSVMILQFVIPMIVITYCYFKILQKVSKDMIIQNAQFCQSLTQKQRSDATTRKKKVNYILIAMVVTFIGCWFPLTLVNLLKDFDISFDFIAQQPFFSSLIAHIIAMSIVVWNPILFFWLTRKQKRSGLSKILNSTEIVASFANRLSNSVRRSTLRRHERKIDRARRKQVVLDSEGSSYTTCSRPLLIRQDLQQTLSNGSSCTTDML</sequence>
<proteinExistence type="predicted"/>